<dbReference type="GO" id="GO:0006777">
    <property type="term" value="P:Mo-molybdopterin cofactor biosynthetic process"/>
    <property type="evidence" value="ECO:0007669"/>
    <property type="project" value="UniProtKB-UniRule"/>
</dbReference>
<keyword evidence="5" id="KW-1185">Reference proteome</keyword>
<proteinExistence type="inferred from homology"/>
<dbReference type="PANTHER" id="PTHR30592">
    <property type="entry name" value="FORMATE DEHYDROGENASE"/>
    <property type="match status" value="1"/>
</dbReference>
<evidence type="ECO:0000256" key="1">
    <source>
        <dbReference type="ARBA" id="ARBA00022490"/>
    </source>
</evidence>
<dbReference type="Pfam" id="PF02634">
    <property type="entry name" value="FdhD-NarQ"/>
    <property type="match status" value="1"/>
</dbReference>
<sequence>MTQSPLYRERAVKTYDHGNTQSASVPVVLEIPITVYVNDTELATLICSPGGHKELAVGFLLSEGLLQDLTDIKDITFNEQDGLLWVETTEPVPQMENFLRRQIASCCGKGRAALYYINDARKLKPVQSSCVFAAGHLLRLIGLLEEGSATFRKTGGVHSAALGDSQGMLVMHEDIGRHNAVDKVMGHAFLNRLNPADKCLLLSGRISSEILIKAAHNGIPVVVSRSAPTFLAVELADEFNITLVGFARGERLTVYSHTERVSM</sequence>
<dbReference type="GO" id="GO:0005737">
    <property type="term" value="C:cytoplasm"/>
    <property type="evidence" value="ECO:0007669"/>
    <property type="project" value="UniProtKB-SubCell"/>
</dbReference>
<comment type="similarity">
    <text evidence="3">Belongs to the FdhD family.</text>
</comment>
<name>A0A4Y7RGH0_9FIRM</name>
<feature type="binding site" evidence="3">
    <location>
        <begin position="246"/>
        <end position="251"/>
    </location>
    <ligand>
        <name>Mo-bis(molybdopterin guanine dinucleotide)</name>
        <dbReference type="ChEBI" id="CHEBI:60539"/>
    </ligand>
</feature>
<dbReference type="Proteomes" id="UP000298324">
    <property type="component" value="Unassembled WGS sequence"/>
</dbReference>
<comment type="subcellular location">
    <subcellularLocation>
        <location evidence="3">Cytoplasm</location>
    </subcellularLocation>
</comment>
<accession>A0A4Y7RGH0</accession>
<dbReference type="Gene3D" id="3.10.20.10">
    <property type="match status" value="1"/>
</dbReference>
<dbReference type="EMBL" id="QFGA01000001">
    <property type="protein sequence ID" value="TEB08108.1"/>
    <property type="molecule type" value="Genomic_DNA"/>
</dbReference>
<organism evidence="4 5">
    <name type="scientific">Pelotomaculum schinkii</name>
    <dbReference type="NCBI Taxonomy" id="78350"/>
    <lineage>
        <taxon>Bacteria</taxon>
        <taxon>Bacillati</taxon>
        <taxon>Bacillota</taxon>
        <taxon>Clostridia</taxon>
        <taxon>Eubacteriales</taxon>
        <taxon>Desulfotomaculaceae</taxon>
        <taxon>Pelotomaculum</taxon>
    </lineage>
</organism>
<dbReference type="PANTHER" id="PTHR30592:SF1">
    <property type="entry name" value="SULFUR CARRIER PROTEIN FDHD"/>
    <property type="match status" value="1"/>
</dbReference>
<keyword evidence="2 3" id="KW-0501">Molybdenum cofactor biosynthesis</keyword>
<dbReference type="SUPFAM" id="SSF53927">
    <property type="entry name" value="Cytidine deaminase-like"/>
    <property type="match status" value="1"/>
</dbReference>
<dbReference type="GO" id="GO:0016783">
    <property type="term" value="F:sulfurtransferase activity"/>
    <property type="evidence" value="ECO:0007669"/>
    <property type="project" value="InterPro"/>
</dbReference>
<evidence type="ECO:0000256" key="2">
    <source>
        <dbReference type="ARBA" id="ARBA00023150"/>
    </source>
</evidence>
<protein>
    <recommendedName>
        <fullName evidence="3">Sulfur carrier protein FdhD</fullName>
    </recommendedName>
</protein>
<evidence type="ECO:0000313" key="4">
    <source>
        <dbReference type="EMBL" id="TEB08108.1"/>
    </source>
</evidence>
<reference evidence="4 5" key="1">
    <citation type="journal article" date="2018" name="Environ. Microbiol.">
        <title>Novel energy conservation strategies and behaviour of Pelotomaculum schinkii driving syntrophic propionate catabolism.</title>
        <authorList>
            <person name="Hidalgo-Ahumada C.A.P."/>
            <person name="Nobu M.K."/>
            <person name="Narihiro T."/>
            <person name="Tamaki H."/>
            <person name="Liu W.T."/>
            <person name="Kamagata Y."/>
            <person name="Stams A.J.M."/>
            <person name="Imachi H."/>
            <person name="Sousa D.Z."/>
        </authorList>
    </citation>
    <scope>NUCLEOTIDE SEQUENCE [LARGE SCALE GENOMIC DNA]</scope>
    <source>
        <strain evidence="4 5">HH</strain>
    </source>
</reference>
<evidence type="ECO:0000313" key="5">
    <source>
        <dbReference type="Proteomes" id="UP000298324"/>
    </source>
</evidence>
<gene>
    <name evidence="3" type="primary">fdhD</name>
    <name evidence="4" type="ORF">Psch_01663</name>
</gene>
<dbReference type="GO" id="GO:0097163">
    <property type="term" value="F:sulfur carrier activity"/>
    <property type="evidence" value="ECO:0007669"/>
    <property type="project" value="UniProtKB-UniRule"/>
</dbReference>
<comment type="function">
    <text evidence="3">Required for formate dehydrogenase (FDH) activity. Acts as a sulfur carrier protein that transfers sulfur from IscS to the molybdenum cofactor prior to its insertion into FDH.</text>
</comment>
<feature type="active site" description="Cysteine persulfide intermediate" evidence="3">
    <location>
        <position position="107"/>
    </location>
</feature>
<dbReference type="PIRSF" id="PIRSF015626">
    <property type="entry name" value="FdhD"/>
    <property type="match status" value="1"/>
</dbReference>
<dbReference type="InterPro" id="IPR003786">
    <property type="entry name" value="FdhD"/>
</dbReference>
<dbReference type="InterPro" id="IPR016193">
    <property type="entry name" value="Cytidine_deaminase-like"/>
</dbReference>
<dbReference type="Gene3D" id="3.40.140.10">
    <property type="entry name" value="Cytidine Deaminase, domain 2"/>
    <property type="match status" value="1"/>
</dbReference>
<dbReference type="HAMAP" id="MF_00187">
    <property type="entry name" value="FdhD"/>
    <property type="match status" value="1"/>
</dbReference>
<evidence type="ECO:0000256" key="3">
    <source>
        <dbReference type="HAMAP-Rule" id="MF_00187"/>
    </source>
</evidence>
<dbReference type="AlphaFoldDB" id="A0A4Y7RGH0"/>
<dbReference type="RefSeq" id="WP_190239834.1">
    <property type="nucleotide sequence ID" value="NZ_QFGA01000001.1"/>
</dbReference>
<keyword evidence="1 3" id="KW-0963">Cytoplasm</keyword>
<comment type="caution">
    <text evidence="4">The sequence shown here is derived from an EMBL/GenBank/DDBJ whole genome shotgun (WGS) entry which is preliminary data.</text>
</comment>
<dbReference type="NCBIfam" id="TIGR00129">
    <property type="entry name" value="fdhD_narQ"/>
    <property type="match status" value="1"/>
</dbReference>